<reference evidence="2" key="1">
    <citation type="submission" date="2021-11" db="EMBL/GenBank/DDBJ databases">
        <title>Streptomyces corallinus and Kineosporia corallina sp. nov., two new coral-derived marine actinobacteria.</title>
        <authorList>
            <person name="Buangrab K."/>
            <person name="Sutthacheep M."/>
            <person name="Yeemin T."/>
            <person name="Harunari E."/>
            <person name="Igarashi Y."/>
            <person name="Sripreechasak P."/>
            <person name="Kanchanasin P."/>
            <person name="Tanasupawat S."/>
            <person name="Phongsopitanun W."/>
        </authorList>
    </citation>
    <scope>NUCLEOTIDE SEQUENCE</scope>
    <source>
        <strain evidence="2">JCM 31032</strain>
    </source>
</reference>
<accession>A0A9X1NMN6</accession>
<dbReference type="AlphaFoldDB" id="A0A9X1NMN6"/>
<keyword evidence="3" id="KW-1185">Reference proteome</keyword>
<gene>
    <name evidence="2" type="ORF">LR394_34080</name>
</gene>
<dbReference type="Proteomes" id="UP001138997">
    <property type="component" value="Unassembled WGS sequence"/>
</dbReference>
<sequence>MFDDLDASLAALLSDPAAPPELRSASLAFETPGRDYRPGQPTLNLFLHDVSENRALRDPARLPAGAGEAWSLRMPDLRMECTYLLTAWSPGNGAQQAAQEHRLIGLALRWLGRFAVLEEKFLRGSLAEPAQPYPLPIVLAGAQEGRSNAEFWNALGIAPRVALSLSVTVGVSPFDEIEVLPAVQHVHLRPTSLTHPELSGQVLDADLTPVADAAVTLTPGGETASTGKDGGFTLPGVAFGEYTLKVQAGTAPAAQFTISYRRRHQTVTAVLSPT</sequence>
<dbReference type="Pfam" id="PF14065">
    <property type="entry name" value="Pvc16_N"/>
    <property type="match status" value="1"/>
</dbReference>
<dbReference type="InterPro" id="IPR025351">
    <property type="entry name" value="Pvc16_N"/>
</dbReference>
<evidence type="ECO:0000313" key="3">
    <source>
        <dbReference type="Proteomes" id="UP001138997"/>
    </source>
</evidence>
<proteinExistence type="predicted"/>
<feature type="domain" description="Pvc16 N-terminal" evidence="1">
    <location>
        <begin position="5"/>
        <end position="171"/>
    </location>
</feature>
<organism evidence="2 3">
    <name type="scientific">Kineosporia babensis</name>
    <dbReference type="NCBI Taxonomy" id="499548"/>
    <lineage>
        <taxon>Bacteria</taxon>
        <taxon>Bacillati</taxon>
        <taxon>Actinomycetota</taxon>
        <taxon>Actinomycetes</taxon>
        <taxon>Kineosporiales</taxon>
        <taxon>Kineosporiaceae</taxon>
        <taxon>Kineosporia</taxon>
    </lineage>
</organism>
<dbReference type="EMBL" id="JAJOMB010000025">
    <property type="protein sequence ID" value="MCD5315936.1"/>
    <property type="molecule type" value="Genomic_DNA"/>
</dbReference>
<dbReference type="RefSeq" id="WP_231448756.1">
    <property type="nucleotide sequence ID" value="NZ_JAJOMB010000025.1"/>
</dbReference>
<evidence type="ECO:0000259" key="1">
    <source>
        <dbReference type="Pfam" id="PF14065"/>
    </source>
</evidence>
<dbReference type="GO" id="GO:0030246">
    <property type="term" value="F:carbohydrate binding"/>
    <property type="evidence" value="ECO:0007669"/>
    <property type="project" value="InterPro"/>
</dbReference>
<dbReference type="Pfam" id="PF13620">
    <property type="entry name" value="CarboxypepD_reg"/>
    <property type="match status" value="1"/>
</dbReference>
<evidence type="ECO:0000313" key="2">
    <source>
        <dbReference type="EMBL" id="MCD5315936.1"/>
    </source>
</evidence>
<comment type="caution">
    <text evidence="2">The sequence shown here is derived from an EMBL/GenBank/DDBJ whole genome shotgun (WGS) entry which is preliminary data.</text>
</comment>
<dbReference type="InterPro" id="IPR013784">
    <property type="entry name" value="Carb-bd-like_fold"/>
</dbReference>
<dbReference type="Gene3D" id="2.60.40.1120">
    <property type="entry name" value="Carboxypeptidase-like, regulatory domain"/>
    <property type="match status" value="1"/>
</dbReference>
<dbReference type="SUPFAM" id="SSF49452">
    <property type="entry name" value="Starch-binding domain-like"/>
    <property type="match status" value="1"/>
</dbReference>
<name>A0A9X1NMN6_9ACTN</name>
<protein>
    <submittedName>
        <fullName evidence="2">Pvc16 family protein</fullName>
    </submittedName>
</protein>